<dbReference type="EC" id="4.2.1.20" evidence="8"/>
<dbReference type="PROSITE" id="PS00167">
    <property type="entry name" value="TRP_SYNTHASE_ALPHA"/>
    <property type="match status" value="1"/>
</dbReference>
<comment type="caution">
    <text evidence="10">The sequence shown here is derived from an EMBL/GenBank/DDBJ whole genome shotgun (WGS) entry which is preliminary data.</text>
</comment>
<dbReference type="InterPro" id="IPR002028">
    <property type="entry name" value="Trp_synthase_suA"/>
</dbReference>
<comment type="subunit">
    <text evidence="2 8">Tetramer of two alpha and two beta chains.</text>
</comment>
<dbReference type="NCBIfam" id="TIGR00262">
    <property type="entry name" value="trpA"/>
    <property type="match status" value="1"/>
</dbReference>
<keyword evidence="6 8" id="KW-0456">Lyase</keyword>
<feature type="active site" description="Proton acceptor" evidence="8">
    <location>
        <position position="49"/>
    </location>
</feature>
<dbReference type="Pfam" id="PF00290">
    <property type="entry name" value="Trp_syntA"/>
    <property type="match status" value="1"/>
</dbReference>
<dbReference type="Proteomes" id="UP000194153">
    <property type="component" value="Unassembled WGS sequence"/>
</dbReference>
<accession>A0ABQ0MJX8</accession>
<organism evidence="10 11">
    <name type="scientific">Geoanaerobacter pelophilus</name>
    <dbReference type="NCBI Taxonomy" id="60036"/>
    <lineage>
        <taxon>Bacteria</taxon>
        <taxon>Pseudomonadati</taxon>
        <taxon>Thermodesulfobacteriota</taxon>
        <taxon>Desulfuromonadia</taxon>
        <taxon>Geobacterales</taxon>
        <taxon>Geobacteraceae</taxon>
        <taxon>Geoanaerobacter</taxon>
    </lineage>
</organism>
<dbReference type="PANTHER" id="PTHR43406">
    <property type="entry name" value="TRYPTOPHAN SYNTHASE, ALPHA CHAIN"/>
    <property type="match status" value="1"/>
</dbReference>
<evidence type="ECO:0000256" key="7">
    <source>
        <dbReference type="ARBA" id="ARBA00049047"/>
    </source>
</evidence>
<evidence type="ECO:0000256" key="5">
    <source>
        <dbReference type="ARBA" id="ARBA00023141"/>
    </source>
</evidence>
<dbReference type="InterPro" id="IPR013785">
    <property type="entry name" value="Aldolase_TIM"/>
</dbReference>
<comment type="function">
    <text evidence="8">The alpha subunit is responsible for the aldol cleavage of indoleglycerol phosphate to indole and glyceraldehyde 3-phosphate.</text>
</comment>
<evidence type="ECO:0000256" key="9">
    <source>
        <dbReference type="RuleBase" id="RU003662"/>
    </source>
</evidence>
<dbReference type="HAMAP" id="MF_00131">
    <property type="entry name" value="Trp_synth_alpha"/>
    <property type="match status" value="1"/>
</dbReference>
<evidence type="ECO:0000256" key="6">
    <source>
        <dbReference type="ARBA" id="ARBA00023239"/>
    </source>
</evidence>
<evidence type="ECO:0000313" key="11">
    <source>
        <dbReference type="Proteomes" id="UP000194153"/>
    </source>
</evidence>
<dbReference type="RefSeq" id="WP_085813661.1">
    <property type="nucleotide sequence ID" value="NZ_BDQG01000001.1"/>
</dbReference>
<feature type="active site" description="Proton acceptor" evidence="8">
    <location>
        <position position="60"/>
    </location>
</feature>
<keyword evidence="3 8" id="KW-0028">Amino-acid biosynthesis</keyword>
<keyword evidence="5 8" id="KW-0057">Aromatic amino acid biosynthesis</keyword>
<gene>
    <name evidence="8" type="primary">trpA</name>
    <name evidence="10" type="ORF">GPEL0_01r3211</name>
</gene>
<comment type="catalytic activity">
    <reaction evidence="7 8">
        <text>(1S,2R)-1-C-(indol-3-yl)glycerol 3-phosphate + L-serine = D-glyceraldehyde 3-phosphate + L-tryptophan + H2O</text>
        <dbReference type="Rhea" id="RHEA:10532"/>
        <dbReference type="ChEBI" id="CHEBI:15377"/>
        <dbReference type="ChEBI" id="CHEBI:33384"/>
        <dbReference type="ChEBI" id="CHEBI:57912"/>
        <dbReference type="ChEBI" id="CHEBI:58866"/>
        <dbReference type="ChEBI" id="CHEBI:59776"/>
        <dbReference type="EC" id="4.2.1.20"/>
    </reaction>
</comment>
<dbReference type="EMBL" id="BDQG01000001">
    <property type="protein sequence ID" value="GAW67402.1"/>
    <property type="molecule type" value="Genomic_DNA"/>
</dbReference>
<comment type="pathway">
    <text evidence="1 8">Amino-acid biosynthesis; L-tryptophan biosynthesis; L-tryptophan from chorismate: step 5/5.</text>
</comment>
<dbReference type="PANTHER" id="PTHR43406:SF1">
    <property type="entry name" value="TRYPTOPHAN SYNTHASE ALPHA CHAIN, CHLOROPLASTIC"/>
    <property type="match status" value="1"/>
</dbReference>
<dbReference type="Gene3D" id="3.20.20.70">
    <property type="entry name" value="Aldolase class I"/>
    <property type="match status" value="1"/>
</dbReference>
<reference evidence="10 11" key="1">
    <citation type="submission" date="2017-04" db="EMBL/GenBank/DDBJ databases">
        <authorList>
            <consortium name="Geobacter pelophilus Genome Sequencing"/>
            <person name="Aoyagi T."/>
            <person name="Koike H."/>
            <person name="Hori T."/>
        </authorList>
    </citation>
    <scope>NUCLEOTIDE SEQUENCE [LARGE SCALE GENOMIC DNA]</scope>
    <source>
        <strain evidence="10 11">Drf2</strain>
    </source>
</reference>
<dbReference type="SUPFAM" id="SSF51366">
    <property type="entry name" value="Ribulose-phoshate binding barrel"/>
    <property type="match status" value="1"/>
</dbReference>
<evidence type="ECO:0000313" key="10">
    <source>
        <dbReference type="EMBL" id="GAW67402.1"/>
    </source>
</evidence>
<keyword evidence="11" id="KW-1185">Reference proteome</keyword>
<dbReference type="InterPro" id="IPR018204">
    <property type="entry name" value="Trp_synthase_alpha_AS"/>
</dbReference>
<reference evidence="11" key="2">
    <citation type="submission" date="2017-05" db="EMBL/GenBank/DDBJ databases">
        <title>Draft genome sequence of Geobacter pelophilus, a iron(III)-reducing bacteria.</title>
        <authorList>
            <person name="Aoyagi T."/>
            <person name="Koike H."/>
            <person name="Morita T."/>
            <person name="Sato Y."/>
            <person name="Habe H."/>
            <person name="Hori T."/>
        </authorList>
    </citation>
    <scope>NUCLEOTIDE SEQUENCE [LARGE SCALE GENOMIC DNA]</scope>
    <source>
        <strain evidence="11">Drf2</strain>
    </source>
</reference>
<keyword evidence="4 8" id="KW-0822">Tryptophan biosynthesis</keyword>
<sequence length="268" mass="28269">MGRISDRFASLKERGEKALVTFVTAGDPDLATTEKVVLELERAGADLIELGVPFSDPMADGPTIQLSSDRALASGTTLPAILDLVTRLREKTQVPIVLMGYFNPIFAYGSERFAFDAAQAGVDALLVVDLPPEEAAELKGATDSCGIDLIFLLTPTSDASRIASVRRQGSGFIYYVSVTGVTGARSAVADTLAARVTEVRGALELPLVVGFGISTPEQAQEVARMADGVVVGSALVKYFEKYQGAELLKELGGFVAALKQGVLKGTLQ</sequence>
<protein>
    <recommendedName>
        <fullName evidence="8">Tryptophan synthase alpha chain</fullName>
        <ecNumber evidence="8">4.2.1.20</ecNumber>
    </recommendedName>
</protein>
<evidence type="ECO:0000256" key="8">
    <source>
        <dbReference type="HAMAP-Rule" id="MF_00131"/>
    </source>
</evidence>
<name>A0ABQ0MJX8_9BACT</name>
<dbReference type="CDD" id="cd04724">
    <property type="entry name" value="Tryptophan_synthase_alpha"/>
    <property type="match status" value="1"/>
</dbReference>
<proteinExistence type="inferred from homology"/>
<dbReference type="InterPro" id="IPR011060">
    <property type="entry name" value="RibuloseP-bd_barrel"/>
</dbReference>
<evidence type="ECO:0000256" key="2">
    <source>
        <dbReference type="ARBA" id="ARBA00011270"/>
    </source>
</evidence>
<evidence type="ECO:0000256" key="1">
    <source>
        <dbReference type="ARBA" id="ARBA00004733"/>
    </source>
</evidence>
<comment type="similarity">
    <text evidence="8 9">Belongs to the TrpA family.</text>
</comment>
<evidence type="ECO:0000256" key="4">
    <source>
        <dbReference type="ARBA" id="ARBA00022822"/>
    </source>
</evidence>
<evidence type="ECO:0000256" key="3">
    <source>
        <dbReference type="ARBA" id="ARBA00022605"/>
    </source>
</evidence>